<organism evidence="2 3">
    <name type="scientific">Parachaetomium inaequale</name>
    <dbReference type="NCBI Taxonomy" id="2588326"/>
    <lineage>
        <taxon>Eukaryota</taxon>
        <taxon>Fungi</taxon>
        <taxon>Dikarya</taxon>
        <taxon>Ascomycota</taxon>
        <taxon>Pezizomycotina</taxon>
        <taxon>Sordariomycetes</taxon>
        <taxon>Sordariomycetidae</taxon>
        <taxon>Sordariales</taxon>
        <taxon>Chaetomiaceae</taxon>
        <taxon>Parachaetomium</taxon>
    </lineage>
</organism>
<feature type="region of interest" description="Disordered" evidence="1">
    <location>
        <begin position="165"/>
        <end position="187"/>
    </location>
</feature>
<name>A0AAN6P8R3_9PEZI</name>
<comment type="caution">
    <text evidence="2">The sequence shown here is derived from an EMBL/GenBank/DDBJ whole genome shotgun (WGS) entry which is preliminary data.</text>
</comment>
<evidence type="ECO:0000313" key="3">
    <source>
        <dbReference type="Proteomes" id="UP001303115"/>
    </source>
</evidence>
<accession>A0AAN6P8R3</accession>
<evidence type="ECO:0000256" key="1">
    <source>
        <dbReference type="SAM" id="MobiDB-lite"/>
    </source>
</evidence>
<keyword evidence="3" id="KW-1185">Reference proteome</keyword>
<reference evidence="3" key="1">
    <citation type="journal article" date="2023" name="Mol. Phylogenet. Evol.">
        <title>Genome-scale phylogeny and comparative genomics of the fungal order Sordariales.</title>
        <authorList>
            <person name="Hensen N."/>
            <person name="Bonometti L."/>
            <person name="Westerberg I."/>
            <person name="Brannstrom I.O."/>
            <person name="Guillou S."/>
            <person name="Cros-Aarteil S."/>
            <person name="Calhoun S."/>
            <person name="Haridas S."/>
            <person name="Kuo A."/>
            <person name="Mondo S."/>
            <person name="Pangilinan J."/>
            <person name="Riley R."/>
            <person name="LaButti K."/>
            <person name="Andreopoulos B."/>
            <person name="Lipzen A."/>
            <person name="Chen C."/>
            <person name="Yan M."/>
            <person name="Daum C."/>
            <person name="Ng V."/>
            <person name="Clum A."/>
            <person name="Steindorff A."/>
            <person name="Ohm R.A."/>
            <person name="Martin F."/>
            <person name="Silar P."/>
            <person name="Natvig D.O."/>
            <person name="Lalanne C."/>
            <person name="Gautier V."/>
            <person name="Ament-Velasquez S.L."/>
            <person name="Kruys A."/>
            <person name="Hutchinson M.I."/>
            <person name="Powell A.J."/>
            <person name="Barry K."/>
            <person name="Miller A.N."/>
            <person name="Grigoriev I.V."/>
            <person name="Debuchy R."/>
            <person name="Gladieux P."/>
            <person name="Hiltunen Thoren M."/>
            <person name="Johannesson H."/>
        </authorList>
    </citation>
    <scope>NUCLEOTIDE SEQUENCE [LARGE SCALE GENOMIC DNA]</scope>
    <source>
        <strain evidence="3">CBS 284.82</strain>
    </source>
</reference>
<protein>
    <submittedName>
        <fullName evidence="2">Uncharacterized protein</fullName>
    </submittedName>
</protein>
<dbReference type="EMBL" id="MU854690">
    <property type="protein sequence ID" value="KAK4031851.1"/>
    <property type="molecule type" value="Genomic_DNA"/>
</dbReference>
<dbReference type="Proteomes" id="UP001303115">
    <property type="component" value="Unassembled WGS sequence"/>
</dbReference>
<dbReference type="AlphaFoldDB" id="A0AAN6P8R3"/>
<proteinExistence type="predicted"/>
<evidence type="ECO:0000313" key="2">
    <source>
        <dbReference type="EMBL" id="KAK4031851.1"/>
    </source>
</evidence>
<sequence length="300" mass="33287">MHYLERVRNTQAFLAGGPCVRCHKPRGFDKQAFKGQGESSLCLTCYNRLARLKARGTPEPTVEEDAKARAGCANCGLAEWSRARGTLCFHGFGEDRRCDGCFFYRAGNDGVERPREERGNNPAAQGMDGCQNPRCGVPETTPIKFHGLGPYRRCRRCYDTVSATGRERTPRSNGSTGPKGRNLRPEEKMGCQNPNCLLPESANTKGNFTGGGPNRRCLACRTYKSRNEDRERPAELFIAKVKDGCKNPHCMKPEPESKKEAQNFRGDGDDRRCNACRLWLKKHHVERGAVVDISGDGDGG</sequence>
<gene>
    <name evidence="2" type="ORF">C8A01DRAFT_20994</name>
</gene>